<keyword evidence="2" id="KW-0378">Hydrolase</keyword>
<dbReference type="InterPro" id="IPR010158">
    <property type="entry name" value="Amidase_Cbmase"/>
</dbReference>
<dbReference type="Proteomes" id="UP001138921">
    <property type="component" value="Unassembled WGS sequence"/>
</dbReference>
<evidence type="ECO:0000256" key="2">
    <source>
        <dbReference type="ARBA" id="ARBA00022801"/>
    </source>
</evidence>
<dbReference type="EMBL" id="JAFLWW010000002">
    <property type="protein sequence ID" value="MBT1155535.1"/>
    <property type="molecule type" value="Genomic_DNA"/>
</dbReference>
<gene>
    <name evidence="3" type="ORF">J1C56_08005</name>
</gene>
<reference evidence="3" key="2">
    <citation type="submission" date="2021-03" db="EMBL/GenBank/DDBJ databases">
        <authorList>
            <person name="Artuso I."/>
            <person name="Turrini P."/>
            <person name="Pirolo M."/>
            <person name="Lugli G.A."/>
            <person name="Ventura M."/>
            <person name="Visca P."/>
        </authorList>
    </citation>
    <scope>NUCLEOTIDE SEQUENCE</scope>
    <source>
        <strain evidence="3">LMG 26462</strain>
    </source>
</reference>
<dbReference type="InterPro" id="IPR002933">
    <property type="entry name" value="Peptidase_M20"/>
</dbReference>
<dbReference type="GO" id="GO:0016813">
    <property type="term" value="F:hydrolase activity, acting on carbon-nitrogen (but not peptide) bonds, in linear amidines"/>
    <property type="evidence" value="ECO:0007669"/>
    <property type="project" value="InterPro"/>
</dbReference>
<dbReference type="InterPro" id="IPR036264">
    <property type="entry name" value="Bact_exopeptidase_dim_dom"/>
</dbReference>
<dbReference type="Gene3D" id="3.30.70.360">
    <property type="match status" value="1"/>
</dbReference>
<dbReference type="AlphaFoldDB" id="A0A9X1D384"/>
<proteinExistence type="inferred from homology"/>
<dbReference type="PANTHER" id="PTHR32494">
    <property type="entry name" value="ALLANTOATE DEIMINASE-RELATED"/>
    <property type="match status" value="1"/>
</dbReference>
<organism evidence="3 4">
    <name type="scientific">Aminobacter anthyllidis</name>
    <dbReference type="NCBI Taxonomy" id="1035067"/>
    <lineage>
        <taxon>Bacteria</taxon>
        <taxon>Pseudomonadati</taxon>
        <taxon>Pseudomonadota</taxon>
        <taxon>Alphaproteobacteria</taxon>
        <taxon>Hyphomicrobiales</taxon>
        <taxon>Phyllobacteriaceae</taxon>
        <taxon>Aminobacter</taxon>
    </lineage>
</organism>
<evidence type="ECO:0000313" key="4">
    <source>
        <dbReference type="Proteomes" id="UP001138921"/>
    </source>
</evidence>
<dbReference type="Gene3D" id="3.40.630.10">
    <property type="entry name" value="Zn peptidases"/>
    <property type="match status" value="1"/>
</dbReference>
<evidence type="ECO:0000256" key="1">
    <source>
        <dbReference type="ARBA" id="ARBA00006153"/>
    </source>
</evidence>
<evidence type="ECO:0000313" key="3">
    <source>
        <dbReference type="EMBL" id="MBT1155535.1"/>
    </source>
</evidence>
<sequence length="185" mass="19934">MDSINLVLLVERIAKSHASAVGTVGCLAVHPNSRNVVPGQISMTVDLRHPEYDKLDAMEATFRQEIRARFDGRLTCSLTEIWRSPAVKFDSRCIDAVAAGAAAAGYSSLRLHSGAGHDSAYIARVAPTSMIFIPCLNGLSHNEAESSTKEQCQAGAQTLLNAVLSLDRTVGQLPSTQELHVCRNF</sequence>
<comment type="similarity">
    <text evidence="1">Belongs to the peptidase M20 family.</text>
</comment>
<comment type="caution">
    <text evidence="3">The sequence shown here is derived from an EMBL/GenBank/DDBJ whole genome shotgun (WGS) entry which is preliminary data.</text>
</comment>
<dbReference type="Pfam" id="PF01546">
    <property type="entry name" value="Peptidase_M20"/>
    <property type="match status" value="1"/>
</dbReference>
<dbReference type="PANTHER" id="PTHR32494:SF5">
    <property type="entry name" value="ALLANTOATE AMIDOHYDROLASE"/>
    <property type="match status" value="1"/>
</dbReference>
<dbReference type="SUPFAM" id="SSF53187">
    <property type="entry name" value="Zn-dependent exopeptidases"/>
    <property type="match status" value="1"/>
</dbReference>
<keyword evidence="4" id="KW-1185">Reference proteome</keyword>
<name>A0A9X1D384_9HYPH</name>
<reference evidence="3" key="1">
    <citation type="journal article" date="2021" name="Microorganisms">
        <title>Phylogenomic Reconstruction and Metabolic Potential of the Genus Aminobacter.</title>
        <authorList>
            <person name="Artuso I."/>
            <person name="Turrini P."/>
            <person name="Pirolo M."/>
            <person name="Lugli G.A."/>
            <person name="Ventura M."/>
            <person name="Visca P."/>
        </authorList>
    </citation>
    <scope>NUCLEOTIDE SEQUENCE</scope>
    <source>
        <strain evidence="3">LMG 26462</strain>
    </source>
</reference>
<dbReference type="SUPFAM" id="SSF55031">
    <property type="entry name" value="Bacterial exopeptidase dimerisation domain"/>
    <property type="match status" value="1"/>
</dbReference>
<protein>
    <submittedName>
        <fullName evidence="3">M20/M25/M40 family metallo-hydrolase</fullName>
    </submittedName>
</protein>
<accession>A0A9X1D384</accession>